<reference evidence="1 2" key="1">
    <citation type="journal article" date="2016" name="Curr. Microbiol.">
        <title>Characterization and Complete Genome Sequences of Three N4-Like Roseobacter Phages Isolated from the South China Sea.</title>
        <authorList>
            <person name="Li B."/>
            <person name="Zhang S."/>
            <person name="Long L."/>
            <person name="Huang S."/>
        </authorList>
    </citation>
    <scope>NUCLEOTIDE SEQUENCE [LARGE SCALE GENOMIC DNA]</scope>
</reference>
<protein>
    <recommendedName>
        <fullName evidence="3">DUF4406 domain-containing protein</fullName>
    </recommendedName>
</protein>
<keyword evidence="2" id="KW-1185">Reference proteome</keyword>
<sequence length="113" mass="12942">MTEETKVYIAGPMSGIPEYNRPAFMAAKQMFLDRGFPVDCIFNPIESEMSEMTQKGMFRDTQEAYRHCLAMDLEWICKEATLMYFLEGWERSPGARSEHATAVAIGIPIEYQS</sequence>
<evidence type="ECO:0008006" key="3">
    <source>
        <dbReference type="Google" id="ProtNLM"/>
    </source>
</evidence>
<name>A0A191VYF3_9CAUD</name>
<dbReference type="Gene3D" id="3.40.50.10400">
    <property type="entry name" value="Hypothetical protein PA1492"/>
    <property type="match status" value="1"/>
</dbReference>
<dbReference type="SUPFAM" id="SSF52309">
    <property type="entry name" value="N-(deoxy)ribosyltransferase-like"/>
    <property type="match status" value="1"/>
</dbReference>
<evidence type="ECO:0000313" key="2">
    <source>
        <dbReference type="Proteomes" id="UP000259976"/>
    </source>
</evidence>
<dbReference type="Proteomes" id="UP000259976">
    <property type="component" value="Segment"/>
</dbReference>
<evidence type="ECO:0000313" key="1">
    <source>
        <dbReference type="EMBL" id="ANJ20741.1"/>
    </source>
</evidence>
<accession>A0A191VYF3</accession>
<dbReference type="InterPro" id="IPR025518">
    <property type="entry name" value="DUF4406"/>
</dbReference>
<dbReference type="EMBL" id="KU885989">
    <property type="protein sequence ID" value="ANJ20741.1"/>
    <property type="molecule type" value="Genomic_DNA"/>
</dbReference>
<dbReference type="Pfam" id="PF14359">
    <property type="entry name" value="DUF4406"/>
    <property type="match status" value="1"/>
</dbReference>
<organism evidence="1 2">
    <name type="scientific">Roseobacter phage RD-1410W1-01</name>
    <dbReference type="NCBI Taxonomy" id="1815984"/>
    <lineage>
        <taxon>Viruses</taxon>
        <taxon>Duplodnaviria</taxon>
        <taxon>Heunggongvirae</taxon>
        <taxon>Uroviricota</taxon>
        <taxon>Caudoviricetes</taxon>
        <taxon>Schitoviridae</taxon>
        <taxon>Rhodovirinae</taxon>
        <taxon>Aoqinvirus</taxon>
        <taxon>Aoqinvirus RD1410W101</taxon>
    </lineage>
</organism>
<proteinExistence type="predicted"/>
<gene>
    <name evidence="1" type="ORF">RDp01_gp07</name>
</gene>